<keyword evidence="3 6" id="KW-0812">Transmembrane</keyword>
<evidence type="ECO:0000313" key="8">
    <source>
        <dbReference type="Proteomes" id="UP000447876"/>
    </source>
</evidence>
<evidence type="ECO:0000256" key="3">
    <source>
        <dbReference type="ARBA" id="ARBA00022692"/>
    </source>
</evidence>
<evidence type="ECO:0000256" key="4">
    <source>
        <dbReference type="ARBA" id="ARBA00022989"/>
    </source>
</evidence>
<feature type="transmembrane region" description="Helical" evidence="6">
    <location>
        <begin position="33"/>
        <end position="53"/>
    </location>
</feature>
<evidence type="ECO:0000256" key="2">
    <source>
        <dbReference type="ARBA" id="ARBA00022475"/>
    </source>
</evidence>
<evidence type="ECO:0000256" key="1">
    <source>
        <dbReference type="ARBA" id="ARBA00004651"/>
    </source>
</evidence>
<dbReference type="GO" id="GO:0005886">
    <property type="term" value="C:plasma membrane"/>
    <property type="evidence" value="ECO:0007669"/>
    <property type="project" value="UniProtKB-SubCell"/>
</dbReference>
<name>A0A7X3CNK0_9BACL</name>
<sequence length="126" mass="13833">MNKLRNIALSVLQITLLFFISMAMNQLAGMLHLPIPGSILGIIVIFALLKLNVIKLTWIEQGANLLLAELLLFFIPSAVGIMKYIPLLESDGVRILIVVISSTFIVMLSSGLIASRITKRRESNAS</sequence>
<gene>
    <name evidence="7" type="ORF">GNP95_17865</name>
</gene>
<feature type="transmembrane region" description="Helical" evidence="6">
    <location>
        <begin position="92"/>
        <end position="114"/>
    </location>
</feature>
<dbReference type="InterPro" id="IPR005538">
    <property type="entry name" value="LrgA/CidA"/>
</dbReference>
<comment type="subcellular location">
    <subcellularLocation>
        <location evidence="1">Cell membrane</location>
        <topology evidence="1">Multi-pass membrane protein</topology>
    </subcellularLocation>
</comment>
<accession>A0A7X3CNK0</accession>
<dbReference type="RefSeq" id="WP_155612226.1">
    <property type="nucleotide sequence ID" value="NZ_WNZW01000008.1"/>
</dbReference>
<feature type="transmembrane region" description="Helical" evidence="6">
    <location>
        <begin position="65"/>
        <end position="86"/>
    </location>
</feature>
<keyword evidence="2" id="KW-1003">Cell membrane</keyword>
<dbReference type="EMBL" id="WNZW01000008">
    <property type="protein sequence ID" value="MUG46843.1"/>
    <property type="molecule type" value="Genomic_DNA"/>
</dbReference>
<organism evidence="7 8">
    <name type="scientific">Paenibacillus woosongensis</name>
    <dbReference type="NCBI Taxonomy" id="307580"/>
    <lineage>
        <taxon>Bacteria</taxon>
        <taxon>Bacillati</taxon>
        <taxon>Bacillota</taxon>
        <taxon>Bacilli</taxon>
        <taxon>Bacillales</taxon>
        <taxon>Paenibacillaceae</taxon>
        <taxon>Paenibacillus</taxon>
    </lineage>
</organism>
<reference evidence="7 8" key="1">
    <citation type="submission" date="2019-11" db="EMBL/GenBank/DDBJ databases">
        <title>Draft genome sequences of five Paenibacillus species of dairy origin.</title>
        <authorList>
            <person name="Olajide A.M."/>
            <person name="Chen S."/>
            <person name="Lapointe G."/>
        </authorList>
    </citation>
    <scope>NUCLEOTIDE SEQUENCE [LARGE SCALE GENOMIC DNA]</scope>
    <source>
        <strain evidence="7 8">12CR55</strain>
    </source>
</reference>
<protein>
    <submittedName>
        <fullName evidence="7">CidA/LrgA family holin-like protein</fullName>
    </submittedName>
</protein>
<dbReference type="PANTHER" id="PTHR33931">
    <property type="entry name" value="HOLIN-LIKE PROTEIN CIDA-RELATED"/>
    <property type="match status" value="1"/>
</dbReference>
<proteinExistence type="predicted"/>
<dbReference type="NCBIfam" id="NF002460">
    <property type="entry name" value="PRK01658.1"/>
    <property type="match status" value="1"/>
</dbReference>
<dbReference type="AlphaFoldDB" id="A0A7X3CNK0"/>
<dbReference type="Pfam" id="PF03788">
    <property type="entry name" value="LrgA"/>
    <property type="match status" value="1"/>
</dbReference>
<dbReference type="PANTHER" id="PTHR33931:SF2">
    <property type="entry name" value="HOLIN-LIKE PROTEIN CIDA"/>
    <property type="match status" value="1"/>
</dbReference>
<keyword evidence="5 6" id="KW-0472">Membrane</keyword>
<dbReference type="Proteomes" id="UP000447876">
    <property type="component" value="Unassembled WGS sequence"/>
</dbReference>
<evidence type="ECO:0000256" key="6">
    <source>
        <dbReference type="SAM" id="Phobius"/>
    </source>
</evidence>
<keyword evidence="4 6" id="KW-1133">Transmembrane helix</keyword>
<dbReference type="OrthoDB" id="3176438at2"/>
<evidence type="ECO:0000313" key="7">
    <source>
        <dbReference type="EMBL" id="MUG46843.1"/>
    </source>
</evidence>
<evidence type="ECO:0000256" key="5">
    <source>
        <dbReference type="ARBA" id="ARBA00023136"/>
    </source>
</evidence>
<comment type="caution">
    <text evidence="7">The sequence shown here is derived from an EMBL/GenBank/DDBJ whole genome shotgun (WGS) entry which is preliminary data.</text>
</comment>